<dbReference type="AlphaFoldDB" id="A0A9D4ENG6"/>
<reference evidence="1" key="1">
    <citation type="journal article" date="2019" name="bioRxiv">
        <title>The Genome of the Zebra Mussel, Dreissena polymorpha: A Resource for Invasive Species Research.</title>
        <authorList>
            <person name="McCartney M.A."/>
            <person name="Auch B."/>
            <person name="Kono T."/>
            <person name="Mallez S."/>
            <person name="Zhang Y."/>
            <person name="Obille A."/>
            <person name="Becker A."/>
            <person name="Abrahante J.E."/>
            <person name="Garbe J."/>
            <person name="Badalamenti J.P."/>
            <person name="Herman A."/>
            <person name="Mangelson H."/>
            <person name="Liachko I."/>
            <person name="Sullivan S."/>
            <person name="Sone E.D."/>
            <person name="Koren S."/>
            <person name="Silverstein K.A.T."/>
            <person name="Beckman K.B."/>
            <person name="Gohl D.M."/>
        </authorList>
    </citation>
    <scope>NUCLEOTIDE SEQUENCE</scope>
    <source>
        <strain evidence="1">Duluth1</strain>
        <tissue evidence="1">Whole animal</tissue>
    </source>
</reference>
<dbReference type="Proteomes" id="UP000828390">
    <property type="component" value="Unassembled WGS sequence"/>
</dbReference>
<evidence type="ECO:0000313" key="2">
    <source>
        <dbReference type="Proteomes" id="UP000828390"/>
    </source>
</evidence>
<protein>
    <submittedName>
        <fullName evidence="1">Uncharacterized protein</fullName>
    </submittedName>
</protein>
<comment type="caution">
    <text evidence="1">The sequence shown here is derived from an EMBL/GenBank/DDBJ whole genome shotgun (WGS) entry which is preliminary data.</text>
</comment>
<reference evidence="1" key="2">
    <citation type="submission" date="2020-11" db="EMBL/GenBank/DDBJ databases">
        <authorList>
            <person name="McCartney M.A."/>
            <person name="Auch B."/>
            <person name="Kono T."/>
            <person name="Mallez S."/>
            <person name="Becker A."/>
            <person name="Gohl D.M."/>
            <person name="Silverstein K.A.T."/>
            <person name="Koren S."/>
            <person name="Bechman K.B."/>
            <person name="Herman A."/>
            <person name="Abrahante J.E."/>
            <person name="Garbe J."/>
        </authorList>
    </citation>
    <scope>NUCLEOTIDE SEQUENCE</scope>
    <source>
        <strain evidence="1">Duluth1</strain>
        <tissue evidence="1">Whole animal</tissue>
    </source>
</reference>
<name>A0A9D4ENG6_DREPO</name>
<gene>
    <name evidence="1" type="ORF">DPMN_160763</name>
</gene>
<keyword evidence="2" id="KW-1185">Reference proteome</keyword>
<proteinExistence type="predicted"/>
<dbReference type="EMBL" id="JAIWYP010000008">
    <property type="protein sequence ID" value="KAH3782843.1"/>
    <property type="molecule type" value="Genomic_DNA"/>
</dbReference>
<evidence type="ECO:0000313" key="1">
    <source>
        <dbReference type="EMBL" id="KAH3782843.1"/>
    </source>
</evidence>
<accession>A0A9D4ENG6</accession>
<sequence>MITSLLPELRIVAARSNNACTMPSTDKDKSHRSLLPASTKVTSMFSSETRYVACDKDLGLFVGRRIPPLTPCQ</sequence>
<organism evidence="1 2">
    <name type="scientific">Dreissena polymorpha</name>
    <name type="common">Zebra mussel</name>
    <name type="synonym">Mytilus polymorpha</name>
    <dbReference type="NCBI Taxonomy" id="45954"/>
    <lineage>
        <taxon>Eukaryota</taxon>
        <taxon>Metazoa</taxon>
        <taxon>Spiralia</taxon>
        <taxon>Lophotrochozoa</taxon>
        <taxon>Mollusca</taxon>
        <taxon>Bivalvia</taxon>
        <taxon>Autobranchia</taxon>
        <taxon>Heteroconchia</taxon>
        <taxon>Euheterodonta</taxon>
        <taxon>Imparidentia</taxon>
        <taxon>Neoheterodontei</taxon>
        <taxon>Myida</taxon>
        <taxon>Dreissenoidea</taxon>
        <taxon>Dreissenidae</taxon>
        <taxon>Dreissena</taxon>
    </lineage>
</organism>